<evidence type="ECO:0000256" key="1">
    <source>
        <dbReference type="SAM" id="MobiDB-lite"/>
    </source>
</evidence>
<proteinExistence type="predicted"/>
<gene>
    <name evidence="2" type="ORF">BDK51DRAFT_36880</name>
</gene>
<dbReference type="Proteomes" id="UP000269721">
    <property type="component" value="Unassembled WGS sequence"/>
</dbReference>
<dbReference type="AlphaFoldDB" id="A0A4P9W122"/>
<feature type="region of interest" description="Disordered" evidence="1">
    <location>
        <begin position="1"/>
        <end position="82"/>
    </location>
</feature>
<protein>
    <submittedName>
        <fullName evidence="2">Uncharacterized protein</fullName>
    </submittedName>
</protein>
<feature type="compositionally biased region" description="Polar residues" evidence="1">
    <location>
        <begin position="120"/>
        <end position="145"/>
    </location>
</feature>
<feature type="compositionally biased region" description="Basic and acidic residues" evidence="1">
    <location>
        <begin position="1"/>
        <end position="11"/>
    </location>
</feature>
<feature type="compositionally biased region" description="Basic residues" evidence="1">
    <location>
        <begin position="20"/>
        <end position="35"/>
    </location>
</feature>
<evidence type="ECO:0000313" key="3">
    <source>
        <dbReference type="Proteomes" id="UP000269721"/>
    </source>
</evidence>
<feature type="region of interest" description="Disordered" evidence="1">
    <location>
        <begin position="113"/>
        <end position="145"/>
    </location>
</feature>
<organism evidence="2 3">
    <name type="scientific">Blyttiomyces helicus</name>
    <dbReference type="NCBI Taxonomy" id="388810"/>
    <lineage>
        <taxon>Eukaryota</taxon>
        <taxon>Fungi</taxon>
        <taxon>Fungi incertae sedis</taxon>
        <taxon>Chytridiomycota</taxon>
        <taxon>Chytridiomycota incertae sedis</taxon>
        <taxon>Chytridiomycetes</taxon>
        <taxon>Chytridiomycetes incertae sedis</taxon>
        <taxon>Blyttiomyces</taxon>
    </lineage>
</organism>
<keyword evidence="3" id="KW-1185">Reference proteome</keyword>
<name>A0A4P9W122_9FUNG</name>
<accession>A0A4P9W122</accession>
<dbReference type="EMBL" id="KZ998729">
    <property type="protein sequence ID" value="RKO85804.1"/>
    <property type="molecule type" value="Genomic_DNA"/>
</dbReference>
<evidence type="ECO:0000313" key="2">
    <source>
        <dbReference type="EMBL" id="RKO85804.1"/>
    </source>
</evidence>
<sequence length="171" mass="18077">MPAVFRIRERGSSVADSAHLKKKRTDQRARGNKFRRGGDPDPNDLPGQASHSTSPNRMKYPGAHSAATSSGACPTEMRSPPNAAETFIYPESERGSTHVMSVGDCTVGATGVVPNRHWNPATSRNPSPTTVITAPPSASAQPGDTLSTVTLRQVIAAMESKDGSTPSLQKI</sequence>
<reference evidence="3" key="1">
    <citation type="journal article" date="2018" name="Nat. Microbiol.">
        <title>Leveraging single-cell genomics to expand the fungal tree of life.</title>
        <authorList>
            <person name="Ahrendt S.R."/>
            <person name="Quandt C.A."/>
            <person name="Ciobanu D."/>
            <person name="Clum A."/>
            <person name="Salamov A."/>
            <person name="Andreopoulos B."/>
            <person name="Cheng J.F."/>
            <person name="Woyke T."/>
            <person name="Pelin A."/>
            <person name="Henrissat B."/>
            <person name="Reynolds N.K."/>
            <person name="Benny G.L."/>
            <person name="Smith M.E."/>
            <person name="James T.Y."/>
            <person name="Grigoriev I.V."/>
        </authorList>
    </citation>
    <scope>NUCLEOTIDE SEQUENCE [LARGE SCALE GENOMIC DNA]</scope>
</reference>